<evidence type="ECO:0008006" key="5">
    <source>
        <dbReference type="Google" id="ProtNLM"/>
    </source>
</evidence>
<dbReference type="Proteomes" id="UP000657592">
    <property type="component" value="Unassembled WGS sequence"/>
</dbReference>
<dbReference type="EMBL" id="BMJY01000003">
    <property type="protein sequence ID" value="GGH39477.1"/>
    <property type="molecule type" value="Genomic_DNA"/>
</dbReference>
<comment type="caution">
    <text evidence="3">The sequence shown here is derived from an EMBL/GenBank/DDBJ whole genome shotgun (WGS) entry which is preliminary data.</text>
</comment>
<dbReference type="GO" id="GO:0046872">
    <property type="term" value="F:metal ion binding"/>
    <property type="evidence" value="ECO:0007669"/>
    <property type="project" value="UniProtKB-KW"/>
</dbReference>
<keyword evidence="2" id="KW-0456">Lyase</keyword>
<name>A0A917IDU7_9MICO</name>
<reference evidence="3" key="1">
    <citation type="journal article" date="2014" name="Int. J. Syst. Evol. Microbiol.">
        <title>Complete genome sequence of Corynebacterium casei LMG S-19264T (=DSM 44701T), isolated from a smear-ripened cheese.</title>
        <authorList>
            <consortium name="US DOE Joint Genome Institute (JGI-PGF)"/>
            <person name="Walter F."/>
            <person name="Albersmeier A."/>
            <person name="Kalinowski J."/>
            <person name="Ruckert C."/>
        </authorList>
    </citation>
    <scope>NUCLEOTIDE SEQUENCE</scope>
    <source>
        <strain evidence="3">CGMCC 1.15794</strain>
    </source>
</reference>
<protein>
    <recommendedName>
        <fullName evidence="5">Cobalamin biosynthesis protein CbiX</fullName>
    </recommendedName>
</protein>
<organism evidence="3 4">
    <name type="scientific">Microbacterium album</name>
    <dbReference type="NCBI Taxonomy" id="2053191"/>
    <lineage>
        <taxon>Bacteria</taxon>
        <taxon>Bacillati</taxon>
        <taxon>Actinomycetota</taxon>
        <taxon>Actinomycetes</taxon>
        <taxon>Micrococcales</taxon>
        <taxon>Microbacteriaceae</taxon>
        <taxon>Microbacterium</taxon>
    </lineage>
</organism>
<accession>A0A917IDU7</accession>
<dbReference type="InterPro" id="IPR050963">
    <property type="entry name" value="Sirohydro_Cobaltochel/CbiX"/>
</dbReference>
<dbReference type="PANTHER" id="PTHR33542:SF5">
    <property type="entry name" value="FERROCHELATASE CHE1"/>
    <property type="match status" value="1"/>
</dbReference>
<proteinExistence type="predicted"/>
<sequence>MPSHPALIACSHGTHFAEGREAIHALLALLKLPGTRVAEAFVDVQEPSVDEVVAAMAGPAVIVPLLLSAGFHTGVDIARAARSRGGVVATDPLGPHPLLAEVLSARLDEAGLEARDHVVLAAAGSSRPEAAVHVERMRDLLAARIPNPVTVGYAAGADPRIGAAVQTARAAGAGRVVAASYVLAPGHFANVVAAAGADVVTAPLAPDPRIADVIAERYRAAARLLETAPDLSVTHL</sequence>
<dbReference type="RefSeq" id="WP_188755228.1">
    <property type="nucleotide sequence ID" value="NZ_BMJY01000003.1"/>
</dbReference>
<dbReference type="CDD" id="cd03416">
    <property type="entry name" value="CbiX_SirB_N"/>
    <property type="match status" value="1"/>
</dbReference>
<dbReference type="Gene3D" id="3.40.50.1400">
    <property type="match status" value="2"/>
</dbReference>
<dbReference type="Pfam" id="PF01903">
    <property type="entry name" value="CbiX"/>
    <property type="match status" value="2"/>
</dbReference>
<dbReference type="PANTHER" id="PTHR33542">
    <property type="entry name" value="SIROHYDROCHLORIN FERROCHELATASE, CHLOROPLASTIC"/>
    <property type="match status" value="1"/>
</dbReference>
<dbReference type="SUPFAM" id="SSF53800">
    <property type="entry name" value="Chelatase"/>
    <property type="match status" value="1"/>
</dbReference>
<dbReference type="AlphaFoldDB" id="A0A917IDU7"/>
<keyword evidence="1" id="KW-0479">Metal-binding</keyword>
<evidence type="ECO:0000256" key="1">
    <source>
        <dbReference type="ARBA" id="ARBA00022723"/>
    </source>
</evidence>
<evidence type="ECO:0000256" key="2">
    <source>
        <dbReference type="ARBA" id="ARBA00023239"/>
    </source>
</evidence>
<keyword evidence="4" id="KW-1185">Reference proteome</keyword>
<dbReference type="GO" id="GO:0016829">
    <property type="term" value="F:lyase activity"/>
    <property type="evidence" value="ECO:0007669"/>
    <property type="project" value="UniProtKB-KW"/>
</dbReference>
<dbReference type="InterPro" id="IPR002762">
    <property type="entry name" value="CbiX-like"/>
</dbReference>
<reference evidence="3" key="2">
    <citation type="submission" date="2020-09" db="EMBL/GenBank/DDBJ databases">
        <authorList>
            <person name="Sun Q."/>
            <person name="Zhou Y."/>
        </authorList>
    </citation>
    <scope>NUCLEOTIDE SEQUENCE</scope>
    <source>
        <strain evidence="3">CGMCC 1.15794</strain>
    </source>
</reference>
<gene>
    <name evidence="3" type="ORF">GCM10010921_10720</name>
</gene>
<evidence type="ECO:0000313" key="3">
    <source>
        <dbReference type="EMBL" id="GGH39477.1"/>
    </source>
</evidence>
<evidence type="ECO:0000313" key="4">
    <source>
        <dbReference type="Proteomes" id="UP000657592"/>
    </source>
</evidence>